<reference evidence="1" key="1">
    <citation type="submission" date="2022-04" db="EMBL/GenBank/DDBJ databases">
        <title>Jade perch genome.</title>
        <authorList>
            <person name="Chao B."/>
        </authorList>
    </citation>
    <scope>NUCLEOTIDE SEQUENCE</scope>
    <source>
        <strain evidence="1">CB-2022</strain>
    </source>
</reference>
<dbReference type="Proteomes" id="UP000831701">
    <property type="component" value="Chromosome 7"/>
</dbReference>
<organism evidence="1 2">
    <name type="scientific">Scortum barcoo</name>
    <name type="common">barcoo grunter</name>
    <dbReference type="NCBI Taxonomy" id="214431"/>
    <lineage>
        <taxon>Eukaryota</taxon>
        <taxon>Metazoa</taxon>
        <taxon>Chordata</taxon>
        <taxon>Craniata</taxon>
        <taxon>Vertebrata</taxon>
        <taxon>Euteleostomi</taxon>
        <taxon>Actinopterygii</taxon>
        <taxon>Neopterygii</taxon>
        <taxon>Teleostei</taxon>
        <taxon>Neoteleostei</taxon>
        <taxon>Acanthomorphata</taxon>
        <taxon>Eupercaria</taxon>
        <taxon>Centrarchiformes</taxon>
        <taxon>Terapontoidei</taxon>
        <taxon>Terapontidae</taxon>
        <taxon>Scortum</taxon>
    </lineage>
</organism>
<name>A0ACB8WQL0_9TELE</name>
<sequence length="104" mass="11469">MSHREEASGKTQDTLEKLCLSAGLGTPRGPPGRAGGSVWEQTLTTARSLELWFVFEVTLLVFHDELFGRLPDEEPCYAAYDNSPHVIRVISMSTLASDFVIKSV</sequence>
<keyword evidence="2" id="KW-1185">Reference proteome</keyword>
<gene>
    <name evidence="1" type="ORF">L3Q82_024460</name>
</gene>
<proteinExistence type="predicted"/>
<accession>A0ACB8WQL0</accession>
<evidence type="ECO:0000313" key="2">
    <source>
        <dbReference type="Proteomes" id="UP000831701"/>
    </source>
</evidence>
<dbReference type="EMBL" id="CM041537">
    <property type="protein sequence ID" value="KAI3370287.1"/>
    <property type="molecule type" value="Genomic_DNA"/>
</dbReference>
<comment type="caution">
    <text evidence="1">The sequence shown here is derived from an EMBL/GenBank/DDBJ whole genome shotgun (WGS) entry which is preliminary data.</text>
</comment>
<protein>
    <submittedName>
        <fullName evidence="1">Uncharacterized protein</fullName>
    </submittedName>
</protein>
<evidence type="ECO:0000313" key="1">
    <source>
        <dbReference type="EMBL" id="KAI3370287.1"/>
    </source>
</evidence>